<dbReference type="Pfam" id="PF00324">
    <property type="entry name" value="AA_permease"/>
    <property type="match status" value="1"/>
</dbReference>
<evidence type="ECO:0000256" key="6">
    <source>
        <dbReference type="ARBA" id="ARBA00022970"/>
    </source>
</evidence>
<reference evidence="12 13" key="1">
    <citation type="submission" date="2018-08" db="EMBL/GenBank/DDBJ databases">
        <title>Actinomadura jelena sp. nov., a novel Actinomycete isolated from soil in Chad.</title>
        <authorList>
            <person name="Shi L."/>
        </authorList>
    </citation>
    <scope>NUCLEOTIDE SEQUENCE [LARGE SCALE GENOMIC DNA]</scope>
    <source>
        <strain evidence="12 13">NEAU-G17</strain>
    </source>
</reference>
<keyword evidence="13" id="KW-1185">Reference proteome</keyword>
<feature type="transmembrane region" description="Helical" evidence="10">
    <location>
        <begin position="362"/>
        <end position="383"/>
    </location>
</feature>
<feature type="transmembrane region" description="Helical" evidence="10">
    <location>
        <begin position="229"/>
        <end position="250"/>
    </location>
</feature>
<dbReference type="PROSITE" id="PS00218">
    <property type="entry name" value="AMINO_ACID_PERMEASE_1"/>
    <property type="match status" value="1"/>
</dbReference>
<dbReference type="PANTHER" id="PTHR43495:SF1">
    <property type="entry name" value="L-ASPARAGINE PERMEASE"/>
    <property type="match status" value="1"/>
</dbReference>
<dbReference type="GO" id="GO:0055085">
    <property type="term" value="P:transmembrane transport"/>
    <property type="evidence" value="ECO:0007669"/>
    <property type="project" value="InterPro"/>
</dbReference>
<name>A0A372JAR3_9ACTN</name>
<feature type="transmembrane region" description="Helical" evidence="10">
    <location>
        <begin position="127"/>
        <end position="149"/>
    </location>
</feature>
<comment type="caution">
    <text evidence="12">The sequence shown here is derived from an EMBL/GenBank/DDBJ whole genome shotgun (WGS) entry which is preliminary data.</text>
</comment>
<evidence type="ECO:0000256" key="2">
    <source>
        <dbReference type="ARBA" id="ARBA00008583"/>
    </source>
</evidence>
<feature type="transmembrane region" description="Helical" evidence="10">
    <location>
        <begin position="459"/>
        <end position="478"/>
    </location>
</feature>
<dbReference type="InterPro" id="IPR004841">
    <property type="entry name" value="AA-permease/SLC12A_dom"/>
</dbReference>
<keyword evidence="4" id="KW-1003">Cell membrane</keyword>
<dbReference type="AlphaFoldDB" id="A0A372JAR3"/>
<dbReference type="GO" id="GO:0006865">
    <property type="term" value="P:amino acid transport"/>
    <property type="evidence" value="ECO:0007669"/>
    <property type="project" value="UniProtKB-KW"/>
</dbReference>
<evidence type="ECO:0000259" key="11">
    <source>
        <dbReference type="Pfam" id="PF00324"/>
    </source>
</evidence>
<keyword evidence="7 10" id="KW-1133">Transmembrane helix</keyword>
<accession>A0A372JAR3</accession>
<evidence type="ECO:0000256" key="5">
    <source>
        <dbReference type="ARBA" id="ARBA00022692"/>
    </source>
</evidence>
<dbReference type="PANTHER" id="PTHR43495">
    <property type="entry name" value="GABA PERMEASE"/>
    <property type="match status" value="1"/>
</dbReference>
<evidence type="ECO:0000256" key="1">
    <source>
        <dbReference type="ARBA" id="ARBA00004651"/>
    </source>
</evidence>
<keyword evidence="8 10" id="KW-0472">Membrane</keyword>
<gene>
    <name evidence="12" type="ORF">DZF91_35780</name>
</gene>
<dbReference type="OrthoDB" id="5297508at2"/>
<dbReference type="Gene3D" id="1.20.1740.10">
    <property type="entry name" value="Amino acid/polyamine transporter I"/>
    <property type="match status" value="1"/>
</dbReference>
<feature type="transmembrane region" description="Helical" evidence="10">
    <location>
        <begin position="188"/>
        <end position="209"/>
    </location>
</feature>
<dbReference type="PIRSF" id="PIRSF006060">
    <property type="entry name" value="AA_transporter"/>
    <property type="match status" value="1"/>
</dbReference>
<feature type="transmembrane region" description="Helical" evidence="10">
    <location>
        <begin position="314"/>
        <end position="341"/>
    </location>
</feature>
<feature type="domain" description="Amino acid permease/ SLC12A" evidence="11">
    <location>
        <begin position="46"/>
        <end position="455"/>
    </location>
</feature>
<dbReference type="InterPro" id="IPR004840">
    <property type="entry name" value="Amino_acid_permease_CS"/>
</dbReference>
<dbReference type="FunFam" id="1.20.1740.10:FF:000001">
    <property type="entry name" value="Amino acid permease"/>
    <property type="match status" value="1"/>
</dbReference>
<evidence type="ECO:0000256" key="7">
    <source>
        <dbReference type="ARBA" id="ARBA00022989"/>
    </source>
</evidence>
<organism evidence="12 13">
    <name type="scientific">Actinomadura logoneensis</name>
    <dbReference type="NCBI Taxonomy" id="2293572"/>
    <lineage>
        <taxon>Bacteria</taxon>
        <taxon>Bacillati</taxon>
        <taxon>Actinomycetota</taxon>
        <taxon>Actinomycetes</taxon>
        <taxon>Streptosporangiales</taxon>
        <taxon>Thermomonosporaceae</taxon>
        <taxon>Actinomadura</taxon>
    </lineage>
</organism>
<protein>
    <submittedName>
        <fullName evidence="12">Amino acid permease</fullName>
    </submittedName>
</protein>
<dbReference type="GO" id="GO:0005886">
    <property type="term" value="C:plasma membrane"/>
    <property type="evidence" value="ECO:0007669"/>
    <property type="project" value="UniProtKB-SubCell"/>
</dbReference>
<comment type="similarity">
    <text evidence="2">Belongs to the amino acid-polyamine-organocation (APC) superfamily. Amino acid transporter (AAT) (TC 2.A.3.1) family.</text>
</comment>
<feature type="transmembrane region" description="Helical" evidence="10">
    <location>
        <begin position="155"/>
        <end position="176"/>
    </location>
</feature>
<feature type="transmembrane region" description="Helical" evidence="10">
    <location>
        <begin position="271"/>
        <end position="294"/>
    </location>
</feature>
<evidence type="ECO:0000256" key="8">
    <source>
        <dbReference type="ARBA" id="ARBA00023136"/>
    </source>
</evidence>
<dbReference type="Proteomes" id="UP000261811">
    <property type="component" value="Unassembled WGS sequence"/>
</dbReference>
<evidence type="ECO:0000256" key="3">
    <source>
        <dbReference type="ARBA" id="ARBA00022448"/>
    </source>
</evidence>
<evidence type="ECO:0000256" key="9">
    <source>
        <dbReference type="SAM" id="MobiDB-lite"/>
    </source>
</evidence>
<proteinExistence type="inferred from homology"/>
<feature type="transmembrane region" description="Helical" evidence="10">
    <location>
        <begin position="389"/>
        <end position="410"/>
    </location>
</feature>
<keyword evidence="6" id="KW-0029">Amino-acid transport</keyword>
<feature type="transmembrane region" description="Helical" evidence="10">
    <location>
        <begin position="435"/>
        <end position="453"/>
    </location>
</feature>
<feature type="transmembrane region" description="Helical" evidence="10">
    <location>
        <begin position="71"/>
        <end position="90"/>
    </location>
</feature>
<feature type="region of interest" description="Disordered" evidence="9">
    <location>
        <begin position="489"/>
        <end position="519"/>
    </location>
</feature>
<feature type="transmembrane region" description="Helical" evidence="10">
    <location>
        <begin position="47"/>
        <end position="65"/>
    </location>
</feature>
<evidence type="ECO:0000313" key="12">
    <source>
        <dbReference type="EMBL" id="RFU36894.1"/>
    </source>
</evidence>
<sequence>MARQIASAAREEAALVLDAARAGRPPVGIPRGDEDEGYHQSLKPRHVQMIAMGGAIGVGLFLGTSQRLHTAGPALVLAYALAGVAAFFVMRALGELVLYRPTTGSFVAYARDFIGEWAGFASGWMYWLSWAMTGVAEITAVGIYVHYWAPGFPQWLSALLALAVLLTVNLVSVRLFGELEFWFAILKVAAILAFLVVGVVLLVTHAGVGPSHHAELPNLVDFGGFLPRGLWAVLLSLQGVIFAYAAIEMVGISAGEAQNPREVMPRAINGVVWRIVLFYVGAVALLVVVLPWTVYPRDRSPFVTVFSYLGVPGIGGIMNLVVLTAAVSSCNSGLYSTGRILRSLSQRGEAPAFTGRMSSRHVPYGGILLTSVVYFAGVVLNVFVPHKAFEIATSIASLGVLTTWAALLYAQVRFRSAAARGEVERPGYRMPGSPYTNWATLAFLAVIVPLMVFDGEQKWAVVAIPFLVVSLYAGWRAVNRRPAPARADAVPAATAPAPADARPAETLPAPEALPEEGGF</sequence>
<keyword evidence="5 10" id="KW-0812">Transmembrane</keyword>
<evidence type="ECO:0000256" key="4">
    <source>
        <dbReference type="ARBA" id="ARBA00022475"/>
    </source>
</evidence>
<keyword evidence="3" id="KW-0813">Transport</keyword>
<evidence type="ECO:0000256" key="10">
    <source>
        <dbReference type="SAM" id="Phobius"/>
    </source>
</evidence>
<comment type="subcellular location">
    <subcellularLocation>
        <location evidence="1">Cell membrane</location>
        <topology evidence="1">Multi-pass membrane protein</topology>
    </subcellularLocation>
</comment>
<dbReference type="EMBL" id="QURH01001026">
    <property type="protein sequence ID" value="RFU36894.1"/>
    <property type="molecule type" value="Genomic_DNA"/>
</dbReference>
<evidence type="ECO:0000313" key="13">
    <source>
        <dbReference type="Proteomes" id="UP000261811"/>
    </source>
</evidence>